<keyword evidence="2" id="KW-1185">Reference proteome</keyword>
<comment type="caution">
    <text evidence="1">The sequence shown here is derived from an EMBL/GenBank/DDBJ whole genome shotgun (WGS) entry which is preliminary data.</text>
</comment>
<dbReference type="RefSeq" id="WP_269896712.1">
    <property type="nucleotide sequence ID" value="NZ_JAPZPY010000016.1"/>
</dbReference>
<name>A0ABT4Q079_9MYCO</name>
<sequence>MEQFDDVAAATEPKFGVEVRRSAGRSLVHRRRWGVVVGRRRECLSLRFAAVKAVSAARRDDARYGVAAAELVVQPAGDDAG</sequence>
<dbReference type="Proteomes" id="UP001142153">
    <property type="component" value="Unassembled WGS sequence"/>
</dbReference>
<organism evidence="1 2">
    <name type="scientific">Mycobacterium hippophais</name>
    <dbReference type="NCBI Taxonomy" id="3016340"/>
    <lineage>
        <taxon>Bacteria</taxon>
        <taxon>Bacillati</taxon>
        <taxon>Actinomycetota</taxon>
        <taxon>Actinomycetes</taxon>
        <taxon>Mycobacteriales</taxon>
        <taxon>Mycobacteriaceae</taxon>
        <taxon>Mycobacterium</taxon>
    </lineage>
</organism>
<evidence type="ECO:0000313" key="1">
    <source>
        <dbReference type="EMBL" id="MCZ8382240.1"/>
    </source>
</evidence>
<gene>
    <name evidence="1" type="ORF">O6P37_25545</name>
</gene>
<protein>
    <submittedName>
        <fullName evidence="1">Uncharacterized protein</fullName>
    </submittedName>
</protein>
<proteinExistence type="predicted"/>
<reference evidence="1" key="1">
    <citation type="submission" date="2022-12" db="EMBL/GenBank/DDBJ databases">
        <authorList>
            <person name="Deng Y."/>
            <person name="Zhang Y.-Q."/>
        </authorList>
    </citation>
    <scope>NUCLEOTIDE SEQUENCE</scope>
    <source>
        <strain evidence="1">CPCC 205372</strain>
    </source>
</reference>
<evidence type="ECO:0000313" key="2">
    <source>
        <dbReference type="Proteomes" id="UP001142153"/>
    </source>
</evidence>
<dbReference type="EMBL" id="JAPZPY010000016">
    <property type="protein sequence ID" value="MCZ8382240.1"/>
    <property type="molecule type" value="Genomic_DNA"/>
</dbReference>
<accession>A0ABT4Q079</accession>